<feature type="compositionally biased region" description="Polar residues" evidence="1">
    <location>
        <begin position="11"/>
        <end position="28"/>
    </location>
</feature>
<dbReference type="AlphaFoldDB" id="A0A168EN22"/>
<evidence type="ECO:0000313" key="3">
    <source>
        <dbReference type="Proteomes" id="UP000078544"/>
    </source>
</evidence>
<sequence>MHHHRRKSGHGHNTSTPDARTKTVTASDPATKHKRPSMPRRHTPMSAQKLGRSHREREREFHDTWENERESFPQYCMTCEKQFVPSSERHLYCSDGCRRVDQNSAARSVHVDTYSMDGTSSYFYSDRAEPKDIVPRASPSRPNSMLFGQSPPASPGTTLASHHSHALSALRSLTIRPPSPPSPSGSHSGGLWPFTRSMAASPSSSYARPSAPYLASTYDGGHNYNAGGYAYDSGPTGLDRPLPVRHPGTYSRPRSIELVTPVLGR</sequence>
<evidence type="ECO:0000313" key="2">
    <source>
        <dbReference type="EMBL" id="KZZ98974.1"/>
    </source>
</evidence>
<evidence type="ECO:0008006" key="4">
    <source>
        <dbReference type="Google" id="ProtNLM"/>
    </source>
</evidence>
<dbReference type="EMBL" id="AZGY01000004">
    <property type="protein sequence ID" value="KZZ98974.1"/>
    <property type="molecule type" value="Genomic_DNA"/>
</dbReference>
<keyword evidence="3" id="KW-1185">Reference proteome</keyword>
<feature type="compositionally biased region" description="Basic residues" evidence="1">
    <location>
        <begin position="32"/>
        <end position="43"/>
    </location>
</feature>
<feature type="region of interest" description="Disordered" evidence="1">
    <location>
        <begin position="139"/>
        <end position="167"/>
    </location>
</feature>
<dbReference type="Proteomes" id="UP000078544">
    <property type="component" value="Unassembled WGS sequence"/>
</dbReference>
<evidence type="ECO:0000256" key="1">
    <source>
        <dbReference type="SAM" id="MobiDB-lite"/>
    </source>
</evidence>
<accession>A0A168EN22</accession>
<feature type="region of interest" description="Disordered" evidence="1">
    <location>
        <begin position="224"/>
        <end position="252"/>
    </location>
</feature>
<dbReference type="InterPro" id="IPR024368">
    <property type="entry name" value="Ecl1/2/3"/>
</dbReference>
<comment type="caution">
    <text evidence="2">The sequence shown here is derived from an EMBL/GenBank/DDBJ whole genome shotgun (WGS) entry which is preliminary data.</text>
</comment>
<proteinExistence type="predicted"/>
<protein>
    <recommendedName>
        <fullName evidence="4">Life-span regulatory factor</fullName>
    </recommendedName>
</protein>
<dbReference type="OrthoDB" id="3599883at2759"/>
<dbReference type="Pfam" id="PF12855">
    <property type="entry name" value="Ecl1"/>
    <property type="match status" value="1"/>
</dbReference>
<feature type="compositionally biased region" description="Basic residues" evidence="1">
    <location>
        <begin position="1"/>
        <end position="10"/>
    </location>
</feature>
<organism evidence="2 3">
    <name type="scientific">Moelleriella libera RCEF 2490</name>
    <dbReference type="NCBI Taxonomy" id="1081109"/>
    <lineage>
        <taxon>Eukaryota</taxon>
        <taxon>Fungi</taxon>
        <taxon>Dikarya</taxon>
        <taxon>Ascomycota</taxon>
        <taxon>Pezizomycotina</taxon>
        <taxon>Sordariomycetes</taxon>
        <taxon>Hypocreomycetidae</taxon>
        <taxon>Hypocreales</taxon>
        <taxon>Clavicipitaceae</taxon>
        <taxon>Moelleriella</taxon>
    </lineage>
</organism>
<reference evidence="2 3" key="1">
    <citation type="journal article" date="2016" name="Genome Biol. Evol.">
        <title>Divergent and convergent evolution of fungal pathogenicity.</title>
        <authorList>
            <person name="Shang Y."/>
            <person name="Xiao G."/>
            <person name="Zheng P."/>
            <person name="Cen K."/>
            <person name="Zhan S."/>
            <person name="Wang C."/>
        </authorList>
    </citation>
    <scope>NUCLEOTIDE SEQUENCE [LARGE SCALE GENOMIC DNA]</scope>
    <source>
        <strain evidence="2 3">RCEF 2490</strain>
    </source>
</reference>
<dbReference type="STRING" id="1081109.A0A168EN22"/>
<name>A0A168EN22_9HYPO</name>
<gene>
    <name evidence="2" type="ORF">AAL_02525</name>
</gene>
<feature type="region of interest" description="Disordered" evidence="1">
    <location>
        <begin position="1"/>
        <end position="57"/>
    </location>
</feature>